<evidence type="ECO:0000256" key="2">
    <source>
        <dbReference type="ARBA" id="ARBA00023034"/>
    </source>
</evidence>
<dbReference type="InterPro" id="IPR058563">
    <property type="entry name" value="Trs120_TRAPPC9_N"/>
</dbReference>
<dbReference type="InterPro" id="IPR013935">
    <property type="entry name" value="Trs120_TRAPPC9"/>
</dbReference>
<evidence type="ECO:0008006" key="10">
    <source>
        <dbReference type="Google" id="ProtNLM"/>
    </source>
</evidence>
<evidence type="ECO:0000259" key="5">
    <source>
        <dbReference type="Pfam" id="PF26251"/>
    </source>
</evidence>
<keyword evidence="9" id="KW-1185">Reference proteome</keyword>
<feature type="domain" description="Trs120/TRAPPC9 N-terminal" evidence="4">
    <location>
        <begin position="9"/>
        <end position="353"/>
    </location>
</feature>
<evidence type="ECO:0000313" key="8">
    <source>
        <dbReference type="EMBL" id="EKM55575.1"/>
    </source>
</evidence>
<evidence type="ECO:0000259" key="7">
    <source>
        <dbReference type="Pfam" id="PF26282"/>
    </source>
</evidence>
<feature type="compositionally biased region" description="Polar residues" evidence="3">
    <location>
        <begin position="239"/>
        <end position="260"/>
    </location>
</feature>
<accession>K5W8P5</accession>
<feature type="domain" description="Trs120/TRAPPC9 third Ig-like" evidence="7">
    <location>
        <begin position="1073"/>
        <end position="1233"/>
    </location>
</feature>
<sequence length="1363" mass="149860">MDPLEFGSLARVRILLLPVGAIKRSFFEQWAAEIRTFESIRLGDIPADTRDDRARFMPNPLATGHIHMSYPSHPLPQSHRTLSLFRPSDFPLGVIGIASSSSSQNESLSSILAQFNAMLSDLFPSGALFPLANNCLVFEESDGSTNLNLGNYPGLVVIPSMMGNKRLYVGTLIADLCSNILAEFATVVQMLETPLGNEYLNATLFPALPHISEMPRPIENDIPARSSLPPLPSQHSQPNLATGSSLLRAKTPTTLSVKRNSSIGPGPPSSPFRQSSLPVPSAKKKPLAIGAVSSHGRLFKVLGDFFLLAGRSMDASVWYNEAVVLLKSTQDAVWHASALEGLATLQVVDAWSSNQTNGAPEGNEPWDDVAEKVTQAANLYSRSAPPPEPEVNFSFVSWFYTRCILRHASLLLAVWAAKGWGPLTFSMLLHGSTATLPPTLAQKPGSTSGGDKRVSHNLAERLSSITGITRSMISGVVAQAHGPWLLHLGSRERIFILENVAAIYSILGYLRKEAYILREVLGCIMDLVVCGRDEHVGTTIAGAGLGIQGVELGDSTNHGSVGIRTHENTVGNESVLKVVKHVCRVHGVDLDAVRLIASETAESEEAISDDLEELEPTQEAYGWPELQIGIVREAIAVAEALPDYPAVAQFCLSALKALHIVMSHGDQHHFYSTAARALSTARRRGDARRVDYWSGKPIVSIEILSLPLVRLPMEKPISLLSQKQDGVNPVLVGMTDPFLYNPRRSLGGQSDALLVQNEPFDVVITLRNPYVFDLELSKLSLSTSGVSIESKPMSLVVPANSFHPVTITAQAVGAGILTIRGCYVQAPGGATREFLLPLSTDDEESRQARRRSAIECESGRSKHAGLNSRPFAKKGKRTSASVASNTRYTPRYLQCRVVLEQPLLRIRRTSLTHGAVMLYNGEKSAIRITLENVSSLPVDFIRLTFDDSTIAPAQQALAEGDLSVYDTYETEYDLIHKPVFTWESSSGKQTAEPGEKLVVNVNCFGKVGWRVYSFPHVHDIERLTSNYSTHGIIHVSYSYCHRPRPTLDKPPDIFHTRQLSYPVLVTVYHMLECHNLDILPYSPDTAFLFPDEHKAPLLIDDINDWCIVSIEVRNTYGIPFEVIFERQQPGVSAGQTTTLVPPGLTSRILLPIKKFTLPDDDVQLPIPTLSDRQFVVSNSGLSAEQEHLQRELFWYREALLKYVRGRWKETGGTRAGELSLRQLRITQPMLNTLHVERARLNLSLWYNDDSTSDFKPIAERAGIYQPKFNELVYLRAKITNLSNMPRIFTVNITLDPPQHVLFEGVLSDIPVGRLAGGESHEFDTLVVFISCGRFELAGCITDPSCVGDSDRLGRGVIKAAVQP</sequence>
<dbReference type="InterPro" id="IPR058565">
    <property type="entry name" value="Ig_TRAPPC9_Trs120_1st"/>
</dbReference>
<keyword evidence="2" id="KW-0333">Golgi apparatus</keyword>
<dbReference type="Pfam" id="PF26280">
    <property type="entry name" value="Ig_TRAPPC9-Trs120_2nd"/>
    <property type="match status" value="1"/>
</dbReference>
<dbReference type="RefSeq" id="XP_007395898.1">
    <property type="nucleotide sequence ID" value="XM_007395836.1"/>
</dbReference>
<feature type="region of interest" description="Disordered" evidence="3">
    <location>
        <begin position="219"/>
        <end position="279"/>
    </location>
</feature>
<organism evidence="8 9">
    <name type="scientific">Phanerochaete carnosa (strain HHB-10118-sp)</name>
    <name type="common">White-rot fungus</name>
    <name type="synonym">Peniophora carnosa</name>
    <dbReference type="NCBI Taxonomy" id="650164"/>
    <lineage>
        <taxon>Eukaryota</taxon>
        <taxon>Fungi</taxon>
        <taxon>Dikarya</taxon>
        <taxon>Basidiomycota</taxon>
        <taxon>Agaricomycotina</taxon>
        <taxon>Agaricomycetes</taxon>
        <taxon>Polyporales</taxon>
        <taxon>Phanerochaetaceae</taxon>
        <taxon>Phanerochaete</taxon>
    </lineage>
</organism>
<dbReference type="PANTHER" id="PTHR21512">
    <property type="entry name" value="TRAFFICKING PROTEIN PARTICLE COMPLEX SUBUNIT 9"/>
    <property type="match status" value="1"/>
</dbReference>
<feature type="region of interest" description="Disordered" evidence="3">
    <location>
        <begin position="858"/>
        <end position="880"/>
    </location>
</feature>
<dbReference type="HOGENOM" id="CLU_002231_2_1_1"/>
<dbReference type="GO" id="GO:0005802">
    <property type="term" value="C:trans-Golgi network"/>
    <property type="evidence" value="ECO:0007669"/>
    <property type="project" value="TreeGrafter"/>
</dbReference>
<proteinExistence type="predicted"/>
<name>K5W8P5_PHACS</name>
<dbReference type="Pfam" id="PF26251">
    <property type="entry name" value="TPR_TRAPPC9-Trs120"/>
    <property type="match status" value="1"/>
</dbReference>
<protein>
    <recommendedName>
        <fullName evidence="10">TRAPP II complex</fullName>
    </recommendedName>
</protein>
<dbReference type="GeneID" id="18912813"/>
<feature type="domain" description="Trs120/TRAPPC9 first Ig-like" evidence="6">
    <location>
        <begin position="698"/>
        <end position="898"/>
    </location>
</feature>
<dbReference type="STRING" id="650164.K5W8P5"/>
<evidence type="ECO:0000256" key="3">
    <source>
        <dbReference type="SAM" id="MobiDB-lite"/>
    </source>
</evidence>
<comment type="subcellular location">
    <subcellularLocation>
        <location evidence="1">Golgi apparatus</location>
    </subcellularLocation>
</comment>
<dbReference type="InParanoid" id="K5W8P5"/>
<dbReference type="EMBL" id="JH930472">
    <property type="protein sequence ID" value="EKM55575.1"/>
    <property type="molecule type" value="Genomic_DNA"/>
</dbReference>
<dbReference type="OrthoDB" id="27962at2759"/>
<dbReference type="Proteomes" id="UP000008370">
    <property type="component" value="Unassembled WGS sequence"/>
</dbReference>
<evidence type="ECO:0000256" key="1">
    <source>
        <dbReference type="ARBA" id="ARBA00004555"/>
    </source>
</evidence>
<dbReference type="FunCoup" id="K5W8P5">
    <property type="interactions" value="60"/>
</dbReference>
<feature type="domain" description="Trs120/TRAPPC9 TPR region" evidence="5">
    <location>
        <begin position="374"/>
        <end position="684"/>
    </location>
</feature>
<dbReference type="Pfam" id="PF26254">
    <property type="entry name" value="Ig_TRAPPC9-Trs120_1st"/>
    <property type="match status" value="1"/>
</dbReference>
<dbReference type="Pfam" id="PF08626">
    <property type="entry name" value="TRAPPC9-Trs120"/>
    <property type="match status" value="1"/>
</dbReference>
<dbReference type="KEGG" id="pco:PHACADRAFT_209090"/>
<evidence type="ECO:0000313" key="9">
    <source>
        <dbReference type="Proteomes" id="UP000008370"/>
    </source>
</evidence>
<dbReference type="InterPro" id="IPR058564">
    <property type="entry name" value="TPR_TRAPPC9_Trs120"/>
</dbReference>
<gene>
    <name evidence="8" type="ORF">PHACADRAFT_209090</name>
</gene>
<reference evidence="8 9" key="1">
    <citation type="journal article" date="2012" name="BMC Genomics">
        <title>Comparative genomics of the white-rot fungi, Phanerochaete carnosa and P. chrysosporium, to elucidate the genetic basis of the distinct wood types they colonize.</title>
        <authorList>
            <person name="Suzuki H."/>
            <person name="MacDonald J."/>
            <person name="Syed K."/>
            <person name="Salamov A."/>
            <person name="Hori C."/>
            <person name="Aerts A."/>
            <person name="Henrissat B."/>
            <person name="Wiebenga A."/>
            <person name="vanKuyk P.A."/>
            <person name="Barry K."/>
            <person name="Lindquist E."/>
            <person name="LaButti K."/>
            <person name="Lapidus A."/>
            <person name="Lucas S."/>
            <person name="Coutinho P."/>
            <person name="Gong Y."/>
            <person name="Samejima M."/>
            <person name="Mahadevan R."/>
            <person name="Abou-Zaid M."/>
            <person name="de Vries R.P."/>
            <person name="Igarashi K."/>
            <person name="Yadav J.S."/>
            <person name="Grigoriev I.V."/>
            <person name="Master E.R."/>
        </authorList>
    </citation>
    <scope>NUCLEOTIDE SEQUENCE [LARGE SCALE GENOMIC DNA]</scope>
    <source>
        <strain evidence="8 9">HHB-10118-sp</strain>
    </source>
</reference>
<evidence type="ECO:0000259" key="4">
    <source>
        <dbReference type="Pfam" id="PF08626"/>
    </source>
</evidence>
<dbReference type="InterPro" id="IPR058567">
    <property type="entry name" value="Ig_TRAPPC9_Trs120_3rd"/>
</dbReference>
<evidence type="ECO:0000259" key="6">
    <source>
        <dbReference type="Pfam" id="PF26254"/>
    </source>
</evidence>
<dbReference type="Pfam" id="PF26282">
    <property type="entry name" value="Ig_TRAPPC9-Trs120_3rd"/>
    <property type="match status" value="1"/>
</dbReference>
<dbReference type="PANTHER" id="PTHR21512:SF5">
    <property type="entry name" value="TRAFFICKING PROTEIN PARTICLE COMPLEX SUBUNIT 9"/>
    <property type="match status" value="1"/>
</dbReference>